<evidence type="ECO:0000313" key="3">
    <source>
        <dbReference type="Proteomes" id="UP001412067"/>
    </source>
</evidence>
<organism evidence="2 3">
    <name type="scientific">Platanthera guangdongensis</name>
    <dbReference type="NCBI Taxonomy" id="2320717"/>
    <lineage>
        <taxon>Eukaryota</taxon>
        <taxon>Viridiplantae</taxon>
        <taxon>Streptophyta</taxon>
        <taxon>Embryophyta</taxon>
        <taxon>Tracheophyta</taxon>
        <taxon>Spermatophyta</taxon>
        <taxon>Magnoliopsida</taxon>
        <taxon>Liliopsida</taxon>
        <taxon>Asparagales</taxon>
        <taxon>Orchidaceae</taxon>
        <taxon>Orchidoideae</taxon>
        <taxon>Orchideae</taxon>
        <taxon>Orchidinae</taxon>
        <taxon>Platanthera</taxon>
    </lineage>
</organism>
<reference evidence="2 3" key="1">
    <citation type="journal article" date="2022" name="Nat. Plants">
        <title>Genomes of leafy and leafless Platanthera orchids illuminate the evolution of mycoheterotrophy.</title>
        <authorList>
            <person name="Li M.H."/>
            <person name="Liu K.W."/>
            <person name="Li Z."/>
            <person name="Lu H.C."/>
            <person name="Ye Q.L."/>
            <person name="Zhang D."/>
            <person name="Wang J.Y."/>
            <person name="Li Y.F."/>
            <person name="Zhong Z.M."/>
            <person name="Liu X."/>
            <person name="Yu X."/>
            <person name="Liu D.K."/>
            <person name="Tu X.D."/>
            <person name="Liu B."/>
            <person name="Hao Y."/>
            <person name="Liao X.Y."/>
            <person name="Jiang Y.T."/>
            <person name="Sun W.H."/>
            <person name="Chen J."/>
            <person name="Chen Y.Q."/>
            <person name="Ai Y."/>
            <person name="Zhai J.W."/>
            <person name="Wu S.S."/>
            <person name="Zhou Z."/>
            <person name="Hsiao Y.Y."/>
            <person name="Wu W.L."/>
            <person name="Chen Y.Y."/>
            <person name="Lin Y.F."/>
            <person name="Hsu J.L."/>
            <person name="Li C.Y."/>
            <person name="Wang Z.W."/>
            <person name="Zhao X."/>
            <person name="Zhong W.Y."/>
            <person name="Ma X.K."/>
            <person name="Ma L."/>
            <person name="Huang J."/>
            <person name="Chen G.Z."/>
            <person name="Huang M.Z."/>
            <person name="Huang L."/>
            <person name="Peng D.H."/>
            <person name="Luo Y.B."/>
            <person name="Zou S.Q."/>
            <person name="Chen S.P."/>
            <person name="Lan S."/>
            <person name="Tsai W.C."/>
            <person name="Van de Peer Y."/>
            <person name="Liu Z.J."/>
        </authorList>
    </citation>
    <scope>NUCLEOTIDE SEQUENCE [LARGE SCALE GENOMIC DNA]</scope>
    <source>
        <strain evidence="2">Lor288</strain>
    </source>
</reference>
<evidence type="ECO:0000313" key="2">
    <source>
        <dbReference type="EMBL" id="KAK8964914.1"/>
    </source>
</evidence>
<feature type="compositionally biased region" description="Basic and acidic residues" evidence="1">
    <location>
        <begin position="59"/>
        <end position="69"/>
    </location>
</feature>
<comment type="caution">
    <text evidence="2">The sequence shown here is derived from an EMBL/GenBank/DDBJ whole genome shotgun (WGS) entry which is preliminary data.</text>
</comment>
<accession>A0ABR2MMI3</accession>
<sequence length="145" mass="16462">MQLLSSSSLSFHLQTFPFLINPHLLPPKTLKFQSFKRIFFKEKSNLKSSTIRCGNRKSSFGDRNEDDKKKHNTKKTNIAERTKLFDVELLNFSISFPAMLILSRKQQISGMIHHLVSSLKKNIVIVVKPAAAGGADIGIKWYIGM</sequence>
<gene>
    <name evidence="2" type="ORF">KSP40_PGU009907</name>
</gene>
<evidence type="ECO:0000256" key="1">
    <source>
        <dbReference type="SAM" id="MobiDB-lite"/>
    </source>
</evidence>
<dbReference type="Proteomes" id="UP001412067">
    <property type="component" value="Unassembled WGS sequence"/>
</dbReference>
<keyword evidence="3" id="KW-1185">Reference proteome</keyword>
<feature type="region of interest" description="Disordered" evidence="1">
    <location>
        <begin position="54"/>
        <end position="74"/>
    </location>
</feature>
<dbReference type="EMBL" id="JBBWWR010000006">
    <property type="protein sequence ID" value="KAK8964914.1"/>
    <property type="molecule type" value="Genomic_DNA"/>
</dbReference>
<proteinExistence type="predicted"/>
<protein>
    <submittedName>
        <fullName evidence="2">Uncharacterized protein</fullName>
    </submittedName>
</protein>
<name>A0ABR2MMI3_9ASPA</name>